<dbReference type="AlphaFoldDB" id="A0A6P4EUB4"/>
<dbReference type="InterPro" id="IPR009259">
    <property type="entry name" value="Roughex"/>
</dbReference>
<feature type="region of interest" description="Disordered" evidence="1">
    <location>
        <begin position="228"/>
        <end position="333"/>
    </location>
</feature>
<evidence type="ECO:0000256" key="1">
    <source>
        <dbReference type="SAM" id="MobiDB-lite"/>
    </source>
</evidence>
<reference evidence="2" key="3">
    <citation type="submission" date="2025-05" db="UniProtKB">
        <authorList>
            <consortium name="EnsemblMetazoa"/>
        </authorList>
    </citation>
    <scope>IDENTIFICATION</scope>
</reference>
<sequence>MSSPERQEGTPLEVIHEFVAGVDNGTVRRDLAEDCILSFCSRNVRGDSAITGFLRTQVTNRYMHERFDEAAAPSIATEIILRERFGRSFDRARRRLYEQKERERSTTMHLRPESDDDEVVERMFPVLLVTPPRASSYALHTLKYVEAIGLLKSRSHNTHSDGGLDLGESCTVHLTLGYRRTQLPGRNVRSIEICLVVYDRGPTSLNRSSLLPQPSRIPARQRVIGRCNPTTDDEAEEAPPPTTRRGVRRTLFTEENTEEEEAEDEVSQVAQEQPPQPAEEAPQEEANVDAVVPVLPLLDTPTCSNYTPRKRHQTANGNEVTPKRTPGQQRLRF</sequence>
<keyword evidence="3" id="KW-1185">Reference proteome</keyword>
<dbReference type="OrthoDB" id="7860718at2759"/>
<organism evidence="4">
    <name type="scientific">Drosophila rhopaloa</name>
    <name type="common">Fruit fly</name>
    <dbReference type="NCBI Taxonomy" id="1041015"/>
    <lineage>
        <taxon>Eukaryota</taxon>
        <taxon>Metazoa</taxon>
        <taxon>Ecdysozoa</taxon>
        <taxon>Arthropoda</taxon>
        <taxon>Hexapoda</taxon>
        <taxon>Insecta</taxon>
        <taxon>Pterygota</taxon>
        <taxon>Neoptera</taxon>
        <taxon>Endopterygota</taxon>
        <taxon>Diptera</taxon>
        <taxon>Brachycera</taxon>
        <taxon>Muscomorpha</taxon>
        <taxon>Ephydroidea</taxon>
        <taxon>Drosophilidae</taxon>
        <taxon>Drosophila</taxon>
        <taxon>Sophophora</taxon>
    </lineage>
</organism>
<reference evidence="3" key="1">
    <citation type="journal article" date="2021" name="Elife">
        <title>Highly contiguous assemblies of 101 drosophilid genomes.</title>
        <authorList>
            <person name="Kim B.Y."/>
            <person name="Wang J.R."/>
            <person name="Miller D.E."/>
            <person name="Barmina O."/>
            <person name="Delaney E."/>
            <person name="Thompson A."/>
            <person name="Comeault A.A."/>
            <person name="Peede D."/>
            <person name="D'Agostino E.R."/>
            <person name="Pelaez J."/>
            <person name="Aguilar J.M."/>
            <person name="Haji D."/>
            <person name="Matsunaga T."/>
            <person name="Armstrong E.E."/>
            <person name="Zych M."/>
            <person name="Ogawa Y."/>
            <person name="Stamenkovic-Radak M."/>
            <person name="Jelic M."/>
            <person name="Veselinovic M.S."/>
            <person name="Tanaskovic M."/>
            <person name="Eric P."/>
            <person name="Gao J.J."/>
            <person name="Katoh T.K."/>
            <person name="Toda M.J."/>
            <person name="Watabe H."/>
            <person name="Watada M."/>
            <person name="Davis J.S."/>
            <person name="Moyle L.C."/>
            <person name="Manoli G."/>
            <person name="Bertolini E."/>
            <person name="Kostal V."/>
            <person name="Hawley R.S."/>
            <person name="Takahashi A."/>
            <person name="Jones C.D."/>
            <person name="Price D.K."/>
            <person name="Whiteman N."/>
            <person name="Kopp A."/>
            <person name="Matute D.R."/>
            <person name="Petrov D.A."/>
        </authorList>
    </citation>
    <scope>NUCLEOTIDE SEQUENCE [LARGE SCALE GENOMIC DNA]</scope>
</reference>
<proteinExistence type="predicted"/>
<dbReference type="GeneID" id="108042795"/>
<gene>
    <name evidence="4" type="primary">LOC108042795</name>
    <name evidence="2" type="synonym">108042795</name>
</gene>
<dbReference type="OMA" id="PRKRQHK"/>
<dbReference type="RefSeq" id="XP_016976736.1">
    <property type="nucleotide sequence ID" value="XM_017121247.1"/>
</dbReference>
<name>A0A6P4EUB4_DRORH</name>
<feature type="compositionally biased region" description="Acidic residues" evidence="1">
    <location>
        <begin position="255"/>
        <end position="266"/>
    </location>
</feature>
<protein>
    <submittedName>
        <fullName evidence="4">Cell cycle negative regulator roughex</fullName>
    </submittedName>
</protein>
<dbReference type="Proteomes" id="UP001652680">
    <property type="component" value="Unassembled WGS sequence"/>
</dbReference>
<evidence type="ECO:0000313" key="3">
    <source>
        <dbReference type="Proteomes" id="UP001652680"/>
    </source>
</evidence>
<accession>A0A6P4EUB4</accession>
<evidence type="ECO:0000313" key="4">
    <source>
        <dbReference type="RefSeq" id="XP_016976736.1"/>
    </source>
</evidence>
<reference evidence="4" key="2">
    <citation type="submission" date="2025-04" db="UniProtKB">
        <authorList>
            <consortium name="RefSeq"/>
        </authorList>
    </citation>
    <scope>IDENTIFICATION</scope>
</reference>
<dbReference type="EnsemblMetazoa" id="XM_017121247.2">
    <property type="protein sequence ID" value="XP_016976736.1"/>
    <property type="gene ID" value="LOC108042795"/>
</dbReference>
<dbReference type="Pfam" id="PF06020">
    <property type="entry name" value="Roughex"/>
    <property type="match status" value="1"/>
</dbReference>
<evidence type="ECO:0000313" key="2">
    <source>
        <dbReference type="EnsemblMetazoa" id="XP_016976736.1"/>
    </source>
</evidence>